<comment type="caution">
    <text evidence="9">The sequence shown here is derived from an EMBL/GenBank/DDBJ whole genome shotgun (WGS) entry which is preliminary data.</text>
</comment>
<evidence type="ECO:0000256" key="4">
    <source>
        <dbReference type="ARBA" id="ARBA00023163"/>
    </source>
</evidence>
<evidence type="ECO:0000256" key="5">
    <source>
        <dbReference type="ARBA" id="ARBA00023242"/>
    </source>
</evidence>
<name>A0A8S1D0Z8_9INSE</name>
<dbReference type="Proteomes" id="UP000494165">
    <property type="component" value="Unassembled WGS sequence"/>
</dbReference>
<dbReference type="Pfam" id="PF07527">
    <property type="entry name" value="Hairy_orange"/>
    <property type="match status" value="1"/>
</dbReference>
<keyword evidence="3" id="KW-0238">DNA-binding</keyword>
<feature type="compositionally biased region" description="Low complexity" evidence="6">
    <location>
        <begin position="365"/>
        <end position="384"/>
    </location>
</feature>
<dbReference type="FunFam" id="4.10.280.10:FF:000009">
    <property type="entry name" value="Transcription factor HES-1"/>
    <property type="match status" value="1"/>
</dbReference>
<evidence type="ECO:0000256" key="2">
    <source>
        <dbReference type="ARBA" id="ARBA00023015"/>
    </source>
</evidence>
<evidence type="ECO:0008006" key="11">
    <source>
        <dbReference type="Google" id="ProtNLM"/>
    </source>
</evidence>
<dbReference type="PANTHER" id="PTHR10985">
    <property type="entry name" value="BASIC HELIX-LOOP-HELIX TRANSCRIPTION FACTOR, HES-RELATED"/>
    <property type="match status" value="1"/>
</dbReference>
<dbReference type="AlphaFoldDB" id="A0A8S1D0Z8"/>
<dbReference type="GO" id="GO:0046983">
    <property type="term" value="F:protein dimerization activity"/>
    <property type="evidence" value="ECO:0007669"/>
    <property type="project" value="InterPro"/>
</dbReference>
<dbReference type="PROSITE" id="PS50888">
    <property type="entry name" value="BHLH"/>
    <property type="match status" value="1"/>
</dbReference>
<organism evidence="9 10">
    <name type="scientific">Cloeon dipterum</name>
    <dbReference type="NCBI Taxonomy" id="197152"/>
    <lineage>
        <taxon>Eukaryota</taxon>
        <taxon>Metazoa</taxon>
        <taxon>Ecdysozoa</taxon>
        <taxon>Arthropoda</taxon>
        <taxon>Hexapoda</taxon>
        <taxon>Insecta</taxon>
        <taxon>Pterygota</taxon>
        <taxon>Palaeoptera</taxon>
        <taxon>Ephemeroptera</taxon>
        <taxon>Pisciforma</taxon>
        <taxon>Baetidae</taxon>
        <taxon>Cloeon</taxon>
    </lineage>
</organism>
<keyword evidence="2" id="KW-0805">Transcription regulation</keyword>
<evidence type="ECO:0000259" key="8">
    <source>
        <dbReference type="PROSITE" id="PS51054"/>
    </source>
</evidence>
<dbReference type="SMART" id="SM00511">
    <property type="entry name" value="ORANGE"/>
    <property type="match status" value="1"/>
</dbReference>
<dbReference type="GO" id="GO:1990837">
    <property type="term" value="F:sequence-specific double-stranded DNA binding"/>
    <property type="evidence" value="ECO:0007669"/>
    <property type="project" value="UniProtKB-ARBA"/>
</dbReference>
<feature type="compositionally biased region" description="Low complexity" evidence="6">
    <location>
        <begin position="409"/>
        <end position="424"/>
    </location>
</feature>
<dbReference type="InterPro" id="IPR011598">
    <property type="entry name" value="bHLH_dom"/>
</dbReference>
<keyword evidence="4" id="KW-0804">Transcription</keyword>
<dbReference type="SUPFAM" id="SSF158457">
    <property type="entry name" value="Orange domain-like"/>
    <property type="match status" value="1"/>
</dbReference>
<evidence type="ECO:0000259" key="7">
    <source>
        <dbReference type="PROSITE" id="PS50888"/>
    </source>
</evidence>
<protein>
    <recommendedName>
        <fullName evidence="11">BHLH domain-containing protein</fullName>
    </recommendedName>
</protein>
<dbReference type="PROSITE" id="PS51054">
    <property type="entry name" value="ORANGE"/>
    <property type="match status" value="1"/>
</dbReference>
<dbReference type="GO" id="GO:0006355">
    <property type="term" value="P:regulation of DNA-templated transcription"/>
    <property type="evidence" value="ECO:0007669"/>
    <property type="project" value="InterPro"/>
</dbReference>
<dbReference type="InterPro" id="IPR003650">
    <property type="entry name" value="Orange_dom"/>
</dbReference>
<sequence>MLRHSAEIASLTLATPRSLHYNSHLSFPCLPAQRTAKFTQSAAPCVAFLFILSFSLSGLSTRRSVSQSTLETPQVRAPLDIAAWDMQMDDDYGHRQHHQMSLSPSVANTSNLSTPNATAMSKAELRKCNKPIMEKKRRARINHCLNELKSLILDAMKKDPARHSKLEKADILEMTVRHLQSVQRQQLAIAVATDPGVLNKFKNGFSECATEVSRYIARLEDVEPAVRQRLLSHLNQCVNGLQQLTPFNFGGSIGQQQSQASNNINASAPSMPVLTPTPVQGTPNASPQMPFPAGDVNNNNTRTGNGVQLVQSRLPSGDIAFVVPSSSTTPPYFPAPTASSSRLSAFTAVHRSLSPTMARPPVIFSPSSTSSGDESSSSYPFSQSPSPPQLIKPTALTLELKTLAVASSSSSSSSGASCSTSSTSKDVLDFSMKPPPPPKRHVEVLADASNSKISRLSFPSINVMPSGRLGDAENAHRHATDGHDSMWRPW</sequence>
<dbReference type="EMBL" id="CADEPI010000108">
    <property type="protein sequence ID" value="CAB3375155.1"/>
    <property type="molecule type" value="Genomic_DNA"/>
</dbReference>
<dbReference type="InterPro" id="IPR050370">
    <property type="entry name" value="HES_HEY"/>
</dbReference>
<feature type="domain" description="BHLH" evidence="7">
    <location>
        <begin position="125"/>
        <end position="182"/>
    </location>
</feature>
<reference evidence="9 10" key="1">
    <citation type="submission" date="2020-04" db="EMBL/GenBank/DDBJ databases">
        <authorList>
            <person name="Alioto T."/>
            <person name="Alioto T."/>
            <person name="Gomez Garrido J."/>
        </authorList>
    </citation>
    <scope>NUCLEOTIDE SEQUENCE [LARGE SCALE GENOMIC DNA]</scope>
</reference>
<dbReference type="Gene3D" id="6.10.250.980">
    <property type="match status" value="1"/>
</dbReference>
<proteinExistence type="predicted"/>
<dbReference type="SMART" id="SM00353">
    <property type="entry name" value="HLH"/>
    <property type="match status" value="1"/>
</dbReference>
<dbReference type="CDD" id="cd18913">
    <property type="entry name" value="bHLH-O_hairy_like"/>
    <property type="match status" value="1"/>
</dbReference>
<dbReference type="InterPro" id="IPR036638">
    <property type="entry name" value="HLH_DNA-bd_sf"/>
</dbReference>
<feature type="region of interest" description="Disordered" evidence="6">
    <location>
        <begin position="357"/>
        <end position="390"/>
    </location>
</feature>
<gene>
    <name evidence="9" type="ORF">CLODIP_2_CD12916</name>
</gene>
<keyword evidence="10" id="KW-1185">Reference proteome</keyword>
<dbReference type="Pfam" id="PF00010">
    <property type="entry name" value="HLH"/>
    <property type="match status" value="1"/>
</dbReference>
<evidence type="ECO:0000256" key="6">
    <source>
        <dbReference type="SAM" id="MobiDB-lite"/>
    </source>
</evidence>
<comment type="subcellular location">
    <subcellularLocation>
        <location evidence="1">Nucleus</location>
    </subcellularLocation>
</comment>
<feature type="region of interest" description="Disordered" evidence="6">
    <location>
        <begin position="409"/>
        <end position="440"/>
    </location>
</feature>
<evidence type="ECO:0000313" key="10">
    <source>
        <dbReference type="Proteomes" id="UP000494165"/>
    </source>
</evidence>
<accession>A0A8S1D0Z8</accession>
<dbReference type="GO" id="GO:0005634">
    <property type="term" value="C:nucleus"/>
    <property type="evidence" value="ECO:0007669"/>
    <property type="project" value="UniProtKB-SubCell"/>
</dbReference>
<feature type="domain" description="Orange" evidence="8">
    <location>
        <begin position="201"/>
        <end position="234"/>
    </location>
</feature>
<dbReference type="SUPFAM" id="SSF47459">
    <property type="entry name" value="HLH, helix-loop-helix DNA-binding domain"/>
    <property type="match status" value="1"/>
</dbReference>
<dbReference type="OrthoDB" id="6085656at2759"/>
<dbReference type="Gene3D" id="4.10.280.10">
    <property type="entry name" value="Helix-loop-helix DNA-binding domain"/>
    <property type="match status" value="1"/>
</dbReference>
<evidence type="ECO:0000256" key="1">
    <source>
        <dbReference type="ARBA" id="ARBA00004123"/>
    </source>
</evidence>
<evidence type="ECO:0000313" key="9">
    <source>
        <dbReference type="EMBL" id="CAB3375155.1"/>
    </source>
</evidence>
<keyword evidence="5" id="KW-0539">Nucleus</keyword>
<evidence type="ECO:0000256" key="3">
    <source>
        <dbReference type="ARBA" id="ARBA00023125"/>
    </source>
</evidence>